<feature type="modified residue" description="N6-(pyridoxal phosphate)lysine" evidence="9">
    <location>
        <position position="724"/>
    </location>
</feature>
<dbReference type="GO" id="GO:0008184">
    <property type="term" value="F:glycogen phosphorylase activity"/>
    <property type="evidence" value="ECO:0007669"/>
    <property type="project" value="InterPro"/>
</dbReference>
<evidence type="ECO:0000256" key="4">
    <source>
        <dbReference type="ARBA" id="ARBA00022533"/>
    </source>
</evidence>
<dbReference type="VEuPathDB" id="CryptoDB:GY17_00000250"/>
<dbReference type="GO" id="GO:0005980">
    <property type="term" value="P:glycogen catabolic process"/>
    <property type="evidence" value="ECO:0007669"/>
    <property type="project" value="TreeGrafter"/>
</dbReference>
<evidence type="ECO:0000256" key="3">
    <source>
        <dbReference type="ARBA" id="ARBA00006047"/>
    </source>
</evidence>
<keyword evidence="7 9" id="KW-0663">Pyridoxal phosphate</keyword>
<evidence type="ECO:0000256" key="8">
    <source>
        <dbReference type="ARBA" id="ARBA00023277"/>
    </source>
</evidence>
<evidence type="ECO:0000256" key="10">
    <source>
        <dbReference type="RuleBase" id="RU000587"/>
    </source>
</evidence>
<protein>
    <recommendedName>
        <fullName evidence="10">Alpha-1,4 glucan phosphorylase</fullName>
        <ecNumber evidence="10">2.4.1.1</ecNumber>
    </recommendedName>
</protein>
<keyword evidence="4" id="KW-0021">Allosteric enzyme</keyword>
<dbReference type="PANTHER" id="PTHR11468:SF3">
    <property type="entry name" value="GLYCOGEN PHOSPHORYLASE, LIVER FORM"/>
    <property type="match status" value="1"/>
</dbReference>
<dbReference type="AlphaFoldDB" id="A0A0S4TGV7"/>
<name>A0A0S4TGV7_CRYHO</name>
<dbReference type="CDD" id="cd04300">
    <property type="entry name" value="GT35_Glycogen_Phosphorylase"/>
    <property type="match status" value="1"/>
</dbReference>
<evidence type="ECO:0000313" key="11">
    <source>
        <dbReference type="EMBL" id="CUV06670.1"/>
    </source>
</evidence>
<keyword evidence="6 10" id="KW-0808">Transferase</keyword>
<reference evidence="11" key="2">
    <citation type="submission" date="2015-08" db="EMBL/GenBank/DDBJ databases">
        <authorList>
            <person name="Babu N.S."/>
            <person name="Beckwith C.J."/>
            <person name="Beseler K.G."/>
            <person name="Brison A."/>
            <person name="Carone J.V."/>
            <person name="Caskin T.P."/>
            <person name="Diamond M."/>
            <person name="Durham M.E."/>
            <person name="Foxe J.M."/>
            <person name="Go M."/>
            <person name="Henderson B.A."/>
            <person name="Jones I.B."/>
            <person name="McGettigan J.A."/>
            <person name="Micheletti S.J."/>
            <person name="Nasrallah M.E."/>
            <person name="Ortiz D."/>
            <person name="Piller C.R."/>
            <person name="Privatt S.R."/>
            <person name="Schneider S.L."/>
            <person name="Sharp S."/>
            <person name="Smith T.C."/>
            <person name="Stanton J.D."/>
            <person name="Ullery H.E."/>
            <person name="Wilson R.J."/>
            <person name="Serrano M.G."/>
            <person name="Buck G."/>
            <person name="Lee V."/>
            <person name="Wang Y."/>
            <person name="Carvalho R."/>
            <person name="Voegtly L."/>
            <person name="Shi R."/>
            <person name="Duckworth R."/>
            <person name="Johnson A."/>
            <person name="Loviza R."/>
            <person name="Walstead R."/>
            <person name="Shah Z."/>
            <person name="Kiflezghi M."/>
            <person name="Wade K."/>
            <person name="Ball S.L."/>
            <person name="Bradley K.W."/>
            <person name="Asai D.J."/>
            <person name="Bowman C.A."/>
            <person name="Russell D.A."/>
            <person name="Pope W.H."/>
            <person name="Jacobs-Sera D."/>
            <person name="Hendrix R.W."/>
            <person name="Hatfull G.F."/>
        </authorList>
    </citation>
    <scope>NUCLEOTIDE SEQUENCE [LARGE SCALE GENOMIC DNA]</scope>
</reference>
<evidence type="ECO:0000256" key="6">
    <source>
        <dbReference type="ARBA" id="ARBA00022679"/>
    </source>
</evidence>
<dbReference type="GO" id="GO:0005737">
    <property type="term" value="C:cytoplasm"/>
    <property type="evidence" value="ECO:0007669"/>
    <property type="project" value="TreeGrafter"/>
</dbReference>
<dbReference type="VEuPathDB" id="CryptoDB:CHUDEA6_2450"/>
<dbReference type="VEuPathDB" id="CryptoDB:Chro.60284"/>
<dbReference type="GO" id="GO:0030170">
    <property type="term" value="F:pyridoxal phosphate binding"/>
    <property type="evidence" value="ECO:0007669"/>
    <property type="project" value="InterPro"/>
</dbReference>
<dbReference type="NCBIfam" id="TIGR02093">
    <property type="entry name" value="P_ylase"/>
    <property type="match status" value="1"/>
</dbReference>
<sequence>MGDSVFTRDNYNFEMRRKASFSKLTGAVPRGMTGMYLDDFDPTADKRREKLWYLMESYLPTDIESIQRSIVNHVEYTLARTRFNFDDNAAYRATAYSIRDRLIENLNDTNEYFNERDCKRCYYLSLEFLLGRAMQNALVNLDIEENYRKSLFDLGYNLEALYDNEHDAALGNGGLGRLAACFLDSLATKNYAGWGYGIRYTYGIFEQKIVQGRQFEHPDYWLVQSNPWEIERQDVTYGVRFYGHVREFEEHGRKKFRWVDGEVIQAVAYDNPIPGFDTYNCINLRLWKATPSREFDFNAFNEGKYVDAVCARQRAEYITSVLYPNDNTEQGKELRLKQQYFFVCATIQDILRRFKKSGKVDWSELPKKVSCQLNDTHPTIAVAEMMRILIDVEELDWDFAWNITSECFNYTNHTVLPEALEKWSSSLFSKLLPRHLMIINEINYRFLNDVRAVLGDGPWISKMSIYEEGWDKKIRMANLAVIGCRKVNGVAVIHSEIVKKDLFSDFVEYYRRKGIKDKFINVTNGVTPRRWVNCANPKLSHLISNWLGSDSWLTNFDMIRSLQNNIDDLSLQKEWAEVKLSNKERLAKWVEINTGYKVSTSMLFDIQVKRIHEYKRQLLNLFYIIHRYLTLKHISPEERKKFVPRCCFFGGKAAPGYATAKTAIKMMNNLSVIINNDPDTKDYLMCVFLPNYNVSNAQIIIPASDISQHISTAGTEASGTSNMKFVMNGGLIIGTLDGANVEIREECGNETMFIFGALEQEVEHIRNRAREGNYPIDQRLHDVFNFIRTGGIMLGDGKAQGEFCEIVNKICSNGDGQIGDFYLVCHDFPLYCDAQMRVDQAYRDQTTWVKTCIKAASSMGKFSTDRTIEEYATAIWELEQCERPAPEACKKLSGYSPNKSK</sequence>
<dbReference type="OrthoDB" id="9215500at2759"/>
<evidence type="ECO:0000256" key="1">
    <source>
        <dbReference type="ARBA" id="ARBA00001275"/>
    </source>
</evidence>
<reference evidence="12 13" key="1">
    <citation type="submission" date="2014-11" db="EMBL/GenBank/DDBJ databases">
        <title>Comparative genomic analysis of Cryptosporidium hominis reveals occurrence of genetic recombination in virulent subtypes.</title>
        <authorList>
            <person name="Guo Y."/>
            <person name="Tang K."/>
            <person name="Frace M."/>
            <person name="Li N."/>
            <person name="Roellig D.M."/>
            <person name="Sammons S."/>
            <person name="Knipe K."/>
            <person name="Rowe L."/>
            <person name="Feng Y."/>
            <person name="Xiao L."/>
        </authorList>
    </citation>
    <scope>NUCLEOTIDE SEQUENCE [LARGE SCALE GENOMIC DNA]</scope>
    <source>
        <strain evidence="12">30976</strain>
    </source>
</reference>
<evidence type="ECO:0000256" key="2">
    <source>
        <dbReference type="ARBA" id="ARBA00001933"/>
    </source>
</evidence>
<dbReference type="VEuPathDB" id="CryptoDB:ChTU502y2012_406g0925"/>
<dbReference type="EMBL" id="LN877952">
    <property type="protein sequence ID" value="CUV06670.1"/>
    <property type="molecule type" value="Genomic_DNA"/>
</dbReference>
<dbReference type="PANTHER" id="PTHR11468">
    <property type="entry name" value="GLYCOGEN PHOSPHORYLASE"/>
    <property type="match status" value="1"/>
</dbReference>
<keyword evidence="5 10" id="KW-0328">Glycosyltransferase</keyword>
<keyword evidence="13" id="KW-1185">Reference proteome</keyword>
<dbReference type="EC" id="2.4.1.1" evidence="10"/>
<comment type="function">
    <text evidence="10">Allosteric enzyme that catalyzes the rate-limiting step in glycogen catabolism, the phosphorolytic cleavage of glycogen to produce glucose-1-phosphate, and plays a central role in maintaining cellular and organismal glucose homeostasis.</text>
</comment>
<dbReference type="InterPro" id="IPR035090">
    <property type="entry name" value="Pyridoxal_P_attach_site"/>
</dbReference>
<proteinExistence type="inferred from homology"/>
<dbReference type="Proteomes" id="UP000199752">
    <property type="component" value="Chromosome 6"/>
</dbReference>
<dbReference type="SUPFAM" id="SSF53756">
    <property type="entry name" value="UDP-Glycosyltransferase/glycogen phosphorylase"/>
    <property type="match status" value="1"/>
</dbReference>
<dbReference type="FunFam" id="3.40.50.2000:FF:000002">
    <property type="entry name" value="Alpha-1,4 glucan phosphorylase"/>
    <property type="match status" value="1"/>
</dbReference>
<dbReference type="InterPro" id="IPR011833">
    <property type="entry name" value="Glycg_phsphrylas"/>
</dbReference>
<evidence type="ECO:0000256" key="9">
    <source>
        <dbReference type="PIRSR" id="PIRSR000460-1"/>
    </source>
</evidence>
<dbReference type="InterPro" id="IPR000811">
    <property type="entry name" value="Glyco_trans_35"/>
</dbReference>
<keyword evidence="8 10" id="KW-0119">Carbohydrate metabolism</keyword>
<dbReference type="PIRSF" id="PIRSF000460">
    <property type="entry name" value="Pprylas_GlgP"/>
    <property type="match status" value="1"/>
</dbReference>
<evidence type="ECO:0000313" key="12">
    <source>
        <dbReference type="EMBL" id="PPS97829.1"/>
    </source>
</evidence>
<comment type="cofactor">
    <cofactor evidence="2 10">
        <name>pyridoxal 5'-phosphate</name>
        <dbReference type="ChEBI" id="CHEBI:597326"/>
    </cofactor>
</comment>
<evidence type="ECO:0000256" key="5">
    <source>
        <dbReference type="ARBA" id="ARBA00022676"/>
    </source>
</evidence>
<gene>
    <name evidence="11" type="ORF">CHUDEA6_2450</name>
    <name evidence="12" type="ORF">GY17_00000250</name>
</gene>
<evidence type="ECO:0000313" key="13">
    <source>
        <dbReference type="Proteomes" id="UP001429100"/>
    </source>
</evidence>
<dbReference type="EMBL" id="JTAI01000007">
    <property type="protein sequence ID" value="PPS97829.1"/>
    <property type="molecule type" value="Genomic_DNA"/>
</dbReference>
<dbReference type="Gene3D" id="3.40.50.2000">
    <property type="entry name" value="Glycogen Phosphorylase B"/>
    <property type="match status" value="2"/>
</dbReference>
<comment type="similarity">
    <text evidence="3 10">Belongs to the glycogen phosphorylase family.</text>
</comment>
<accession>A0A0S4TGV7</accession>
<evidence type="ECO:0000256" key="7">
    <source>
        <dbReference type="ARBA" id="ARBA00022898"/>
    </source>
</evidence>
<dbReference type="Proteomes" id="UP001429100">
    <property type="component" value="Unassembled WGS sequence"/>
</dbReference>
<dbReference type="PROSITE" id="PS00102">
    <property type="entry name" value="PHOSPHORYLASE"/>
    <property type="match status" value="1"/>
</dbReference>
<organism evidence="11">
    <name type="scientific">Cryptosporidium hominis</name>
    <dbReference type="NCBI Taxonomy" id="237895"/>
    <lineage>
        <taxon>Eukaryota</taxon>
        <taxon>Sar</taxon>
        <taxon>Alveolata</taxon>
        <taxon>Apicomplexa</taxon>
        <taxon>Conoidasida</taxon>
        <taxon>Coccidia</taxon>
        <taxon>Eucoccidiorida</taxon>
        <taxon>Eimeriorina</taxon>
        <taxon>Cryptosporidiidae</taxon>
        <taxon>Cryptosporidium</taxon>
    </lineage>
</organism>
<dbReference type="Pfam" id="PF00343">
    <property type="entry name" value="Phosphorylase"/>
    <property type="match status" value="1"/>
</dbReference>
<dbReference type="FunFam" id="3.40.50.2000:FF:000003">
    <property type="entry name" value="Alpha-1,4 glucan phosphorylase"/>
    <property type="match status" value="1"/>
</dbReference>
<comment type="catalytic activity">
    <reaction evidence="1 10">
        <text>[(1-&gt;4)-alpha-D-glucosyl](n) + phosphate = [(1-&gt;4)-alpha-D-glucosyl](n-1) + alpha-D-glucose 1-phosphate</text>
        <dbReference type="Rhea" id="RHEA:41732"/>
        <dbReference type="Rhea" id="RHEA-COMP:9584"/>
        <dbReference type="Rhea" id="RHEA-COMP:9586"/>
        <dbReference type="ChEBI" id="CHEBI:15444"/>
        <dbReference type="ChEBI" id="CHEBI:43474"/>
        <dbReference type="ChEBI" id="CHEBI:58601"/>
        <dbReference type="EC" id="2.4.1.1"/>
    </reaction>
</comment>
<reference evidence="12 13" key="3">
    <citation type="submission" date="2017-10" db="EMBL/GenBank/DDBJ databases">
        <title>Consistent, comparative and evidence-based genome annotation and re-annotation for the closely-related species, Cryptosporidium parvum, C. hominis and C. tyzzeri.</title>
        <authorList>
            <person name="Baptista R.P."/>
            <person name="Li Y."/>
            <person name="Sateriale A."/>
            <person name="Striepen B."/>
            <person name="Kissinger J.C."/>
        </authorList>
    </citation>
    <scope>NUCLEOTIDE SEQUENCE [LARGE SCALE GENOMIC DNA]</scope>
    <source>
        <strain evidence="12">30976</strain>
    </source>
</reference>